<keyword evidence="1" id="KW-0813">Transport</keyword>
<protein>
    <submittedName>
        <fullName evidence="5">ABC-2 type transport system ATP-binding protein</fullName>
    </submittedName>
</protein>
<dbReference type="InterPro" id="IPR050763">
    <property type="entry name" value="ABC_transporter_ATP-binding"/>
</dbReference>
<evidence type="ECO:0000313" key="5">
    <source>
        <dbReference type="EMBL" id="SIR28637.1"/>
    </source>
</evidence>
<dbReference type="InterPro" id="IPR003593">
    <property type="entry name" value="AAA+_ATPase"/>
</dbReference>
<keyword evidence="6" id="KW-1185">Reference proteome</keyword>
<evidence type="ECO:0000259" key="4">
    <source>
        <dbReference type="PROSITE" id="PS50893"/>
    </source>
</evidence>
<feature type="domain" description="ABC transporter" evidence="4">
    <location>
        <begin position="5"/>
        <end position="229"/>
    </location>
</feature>
<keyword evidence="2" id="KW-0547">Nucleotide-binding</keyword>
<dbReference type="SMART" id="SM00382">
    <property type="entry name" value="AAA"/>
    <property type="match status" value="1"/>
</dbReference>
<dbReference type="EMBL" id="FTNK01000010">
    <property type="protein sequence ID" value="SIR28637.1"/>
    <property type="molecule type" value="Genomic_DNA"/>
</dbReference>
<sequence length="306" mass="33989">MDTIVEMKHVSKQFGNKKAVDDVSLLIEKGSIVAILGPNGAGKTTVISMLLGLIKPTQGTVQVMGKDPRDIEVRQKIGAMLQEVSVMDALKVHELIDLIRSYYPRPLDIDQLTPLTGLQDKDLNRYANKLSGGQKRRLGFTLALAGNPDLIFLDEPTVGLDVTARRVFWDQVRTLTTQGKTILFTTHYLPEAEDYADRVILFDQGVIIADGTPDAIKSKLTLSSVSFKSEDSDLRDILRKLPNVSDVYEKDGRIYTVTEDTDGMLASIFENKFAVRDIRVEHGRLDDAFEQLTTHAEIDNKGAVKS</sequence>
<dbReference type="CDD" id="cd03230">
    <property type="entry name" value="ABC_DR_subfamily_A"/>
    <property type="match status" value="1"/>
</dbReference>
<evidence type="ECO:0000256" key="2">
    <source>
        <dbReference type="ARBA" id="ARBA00022741"/>
    </source>
</evidence>
<dbReference type="Gene3D" id="3.40.50.300">
    <property type="entry name" value="P-loop containing nucleotide triphosphate hydrolases"/>
    <property type="match status" value="1"/>
</dbReference>
<dbReference type="SUPFAM" id="SSF52540">
    <property type="entry name" value="P-loop containing nucleoside triphosphate hydrolases"/>
    <property type="match status" value="1"/>
</dbReference>
<evidence type="ECO:0000256" key="3">
    <source>
        <dbReference type="ARBA" id="ARBA00022840"/>
    </source>
</evidence>
<evidence type="ECO:0000313" key="6">
    <source>
        <dbReference type="Proteomes" id="UP000186666"/>
    </source>
</evidence>
<dbReference type="PANTHER" id="PTHR42711">
    <property type="entry name" value="ABC TRANSPORTER ATP-BINDING PROTEIN"/>
    <property type="match status" value="1"/>
</dbReference>
<dbReference type="Proteomes" id="UP000186666">
    <property type="component" value="Unassembled WGS sequence"/>
</dbReference>
<reference evidence="5 6" key="1">
    <citation type="submission" date="2017-01" db="EMBL/GenBank/DDBJ databases">
        <authorList>
            <person name="Varghese N."/>
            <person name="Submissions S."/>
        </authorList>
    </citation>
    <scope>NUCLEOTIDE SEQUENCE [LARGE SCALE GENOMIC DNA]</scope>
    <source>
        <strain evidence="5 6">ATCC 23464</strain>
    </source>
</reference>
<dbReference type="InterPro" id="IPR027417">
    <property type="entry name" value="P-loop_NTPase"/>
</dbReference>
<evidence type="ECO:0000256" key="1">
    <source>
        <dbReference type="ARBA" id="ARBA00022448"/>
    </source>
</evidence>
<name>A0ABY1K5E5_9BACL</name>
<dbReference type="PANTHER" id="PTHR42711:SF17">
    <property type="entry name" value="ABC TRANSPORTER ATP-BINDING PROTEIN"/>
    <property type="match status" value="1"/>
</dbReference>
<keyword evidence="3 5" id="KW-0067">ATP-binding</keyword>
<dbReference type="RefSeq" id="WP_139331683.1">
    <property type="nucleotide sequence ID" value="NZ_FTNK01000010.1"/>
</dbReference>
<dbReference type="Pfam" id="PF00005">
    <property type="entry name" value="ABC_tran"/>
    <property type="match status" value="1"/>
</dbReference>
<accession>A0ABY1K5E5</accession>
<organism evidence="5 6">
    <name type="scientific">Paenibacillus macquariensis</name>
    <dbReference type="NCBI Taxonomy" id="948756"/>
    <lineage>
        <taxon>Bacteria</taxon>
        <taxon>Bacillati</taxon>
        <taxon>Bacillota</taxon>
        <taxon>Bacilli</taxon>
        <taxon>Bacillales</taxon>
        <taxon>Paenibacillaceae</taxon>
        <taxon>Paenibacillus</taxon>
    </lineage>
</organism>
<gene>
    <name evidence="5" type="ORF">SAMN05421578_11032</name>
</gene>
<dbReference type="GO" id="GO:0005524">
    <property type="term" value="F:ATP binding"/>
    <property type="evidence" value="ECO:0007669"/>
    <property type="project" value="UniProtKB-KW"/>
</dbReference>
<comment type="caution">
    <text evidence="5">The sequence shown here is derived from an EMBL/GenBank/DDBJ whole genome shotgun (WGS) entry which is preliminary data.</text>
</comment>
<proteinExistence type="predicted"/>
<dbReference type="InterPro" id="IPR003439">
    <property type="entry name" value="ABC_transporter-like_ATP-bd"/>
</dbReference>
<dbReference type="PROSITE" id="PS50893">
    <property type="entry name" value="ABC_TRANSPORTER_2"/>
    <property type="match status" value="1"/>
</dbReference>